<evidence type="ECO:0000313" key="1">
    <source>
        <dbReference type="EMBL" id="EJX02699.1"/>
    </source>
</evidence>
<organism evidence="1">
    <name type="scientific">gut metagenome</name>
    <dbReference type="NCBI Taxonomy" id="749906"/>
    <lineage>
        <taxon>unclassified sequences</taxon>
        <taxon>metagenomes</taxon>
        <taxon>organismal metagenomes</taxon>
    </lineage>
</organism>
<name>J9G749_9ZZZZ</name>
<accession>J9G749</accession>
<comment type="caution">
    <text evidence="1">The sequence shown here is derived from an EMBL/GenBank/DDBJ whole genome shotgun (WGS) entry which is preliminary data.</text>
</comment>
<sequence length="40" mass="4791">MFFFFEFDHFLPHATFSILHDEWLQCKTLFAFFAASCAIL</sequence>
<reference evidence="1" key="1">
    <citation type="journal article" date="2012" name="PLoS ONE">
        <title>Gene sets for utilization of primary and secondary nutrition supplies in the distal gut of endangered iberian lynx.</title>
        <authorList>
            <person name="Alcaide M."/>
            <person name="Messina E."/>
            <person name="Richter M."/>
            <person name="Bargiela R."/>
            <person name="Peplies J."/>
            <person name="Huws S.A."/>
            <person name="Newbold C.J."/>
            <person name="Golyshin P.N."/>
            <person name="Simon M.A."/>
            <person name="Lopez G."/>
            <person name="Yakimov M.M."/>
            <person name="Ferrer M."/>
        </authorList>
    </citation>
    <scope>NUCLEOTIDE SEQUENCE</scope>
</reference>
<proteinExistence type="predicted"/>
<dbReference type="EMBL" id="AMCI01002434">
    <property type="protein sequence ID" value="EJX02699.1"/>
    <property type="molecule type" value="Genomic_DNA"/>
</dbReference>
<dbReference type="AlphaFoldDB" id="J9G749"/>
<protein>
    <submittedName>
        <fullName evidence="1">Uncharacterized protein</fullName>
    </submittedName>
</protein>
<gene>
    <name evidence="1" type="ORF">EVA_09194</name>
</gene>